<evidence type="ECO:0000313" key="3">
    <source>
        <dbReference type="Proteomes" id="UP001479520"/>
    </source>
</evidence>
<keyword evidence="2" id="KW-0614">Plasmid</keyword>
<sequence length="357" mass="39211">MSQNTVEIPSSGKEVRELLEKLKLPIPDRDGMAALSSEGAEFAQKLAEAARSPNMAVLQLEYLKDVTTAVAPETREAIAAAGLEVPLLTAMIEIAKEEGESFRKAIRLLQKNAADTDRQAAVTYLGQLFEQIGVGEHIGLIPTPTARQTDAAPQKREDNPLPESPDQQKTPRIESSPNDKVRQIPNNNSPESDRRYGQSIHVYGSKNAVCFNAGMQRDKTAQTINVESAQALGDRRYDWENKIAIQLTQSELPLVLALFMGEIKEIRITSHGASNEKSMTIENQGNQFFLVMMSKGQAARATPIPAMEAYPITAMFIDQLIKNNPALGASQVMALVRHFAKMYVTPRSQAPREVSNG</sequence>
<protein>
    <submittedName>
        <fullName evidence="2">Uncharacterized protein</fullName>
    </submittedName>
</protein>
<feature type="compositionally biased region" description="Basic and acidic residues" evidence="1">
    <location>
        <begin position="169"/>
        <end position="182"/>
    </location>
</feature>
<feature type="region of interest" description="Disordered" evidence="1">
    <location>
        <begin position="143"/>
        <end position="196"/>
    </location>
</feature>
<dbReference type="RefSeq" id="WP_341744831.1">
    <property type="nucleotide sequence ID" value="NZ_CP151407.1"/>
</dbReference>
<geneLocation type="plasmid" evidence="2 3">
    <name>unnamed1</name>
</geneLocation>
<reference evidence="2 3" key="1">
    <citation type="submission" date="2024-04" db="EMBL/GenBank/DDBJ databases">
        <title>Dissimilatory iodate-reducing microorganisms contribute to the enrichment of iodine in groundwater.</title>
        <authorList>
            <person name="Jiang Z."/>
        </authorList>
    </citation>
    <scope>NUCLEOTIDE SEQUENCE [LARGE SCALE GENOMIC DNA]</scope>
    <source>
        <strain evidence="2 3">NCP973</strain>
        <plasmid evidence="2 3">unnamed1</plasmid>
    </source>
</reference>
<gene>
    <name evidence="2" type="ORF">AADV58_17330</name>
</gene>
<proteinExistence type="predicted"/>
<dbReference type="InterPro" id="IPR009044">
    <property type="entry name" value="ssDNA-bd_transcriptional_reg"/>
</dbReference>
<evidence type="ECO:0000313" key="2">
    <source>
        <dbReference type="EMBL" id="WZJ23519.1"/>
    </source>
</evidence>
<evidence type="ECO:0000256" key="1">
    <source>
        <dbReference type="SAM" id="MobiDB-lite"/>
    </source>
</evidence>
<accession>A0ABZ2XQ35</accession>
<keyword evidence="3" id="KW-1185">Reference proteome</keyword>
<dbReference type="Gene3D" id="2.30.31.10">
    <property type="entry name" value="Transcriptional Coactivator Pc4, Chain A"/>
    <property type="match status" value="1"/>
</dbReference>
<name>A0ABZ2XQ35_9RHOO</name>
<dbReference type="EMBL" id="CP151407">
    <property type="protein sequence ID" value="WZJ23519.1"/>
    <property type="molecule type" value="Genomic_DNA"/>
</dbReference>
<dbReference type="Proteomes" id="UP001479520">
    <property type="component" value="Plasmid unnamed1"/>
</dbReference>
<organism evidence="2 3">
    <name type="scientific">Azonexus hydrophilus</name>
    <dbReference type="NCBI Taxonomy" id="418702"/>
    <lineage>
        <taxon>Bacteria</taxon>
        <taxon>Pseudomonadati</taxon>
        <taxon>Pseudomonadota</taxon>
        <taxon>Betaproteobacteria</taxon>
        <taxon>Rhodocyclales</taxon>
        <taxon>Azonexaceae</taxon>
        <taxon>Azonexus</taxon>
    </lineage>
</organism>